<gene>
    <name evidence="2" type="ORF">METZ01_LOCUS151433</name>
</gene>
<dbReference type="AlphaFoldDB" id="A0A382AB03"/>
<feature type="non-terminal residue" evidence="2">
    <location>
        <position position="92"/>
    </location>
</feature>
<dbReference type="SUPFAM" id="SSF50475">
    <property type="entry name" value="FMN-binding split barrel"/>
    <property type="match status" value="1"/>
</dbReference>
<sequence length="92" mass="9754">MEDAGDTPLYLENVKGSILPCITNICSSRDLVALALECEPSEIMSKISGAINKLSKPKTIQASGYKEIEASLDKLPILTHQTTDGGAYIASA</sequence>
<evidence type="ECO:0000313" key="2">
    <source>
        <dbReference type="EMBL" id="SVA98579.1"/>
    </source>
</evidence>
<reference evidence="2" key="1">
    <citation type="submission" date="2018-05" db="EMBL/GenBank/DDBJ databases">
        <authorList>
            <person name="Lanie J.A."/>
            <person name="Ng W.-L."/>
            <person name="Kazmierczak K.M."/>
            <person name="Andrzejewski T.M."/>
            <person name="Davidsen T.M."/>
            <person name="Wayne K.J."/>
            <person name="Tettelin H."/>
            <person name="Glass J.I."/>
            <person name="Rusch D."/>
            <person name="Podicherti R."/>
            <person name="Tsui H.-C.T."/>
            <person name="Winkler M.E."/>
        </authorList>
    </citation>
    <scope>NUCLEOTIDE SEQUENCE</scope>
</reference>
<evidence type="ECO:0000259" key="1">
    <source>
        <dbReference type="Pfam" id="PF20695"/>
    </source>
</evidence>
<organism evidence="2">
    <name type="scientific">marine metagenome</name>
    <dbReference type="NCBI Taxonomy" id="408172"/>
    <lineage>
        <taxon>unclassified sequences</taxon>
        <taxon>metagenomes</taxon>
        <taxon>ecological metagenomes</taxon>
    </lineage>
</organism>
<dbReference type="EMBL" id="UINC01024609">
    <property type="protein sequence ID" value="SVA98579.1"/>
    <property type="molecule type" value="Genomic_DNA"/>
</dbReference>
<name>A0A382AB03_9ZZZZ</name>
<dbReference type="Pfam" id="PF20695">
    <property type="entry name" value="UbiD_N"/>
    <property type="match status" value="1"/>
</dbReference>
<proteinExistence type="predicted"/>
<accession>A0A382AB03</accession>
<protein>
    <recommendedName>
        <fullName evidence="1">3-octaprenyl-4-hydroxybenzoate carboxy-lyase-like N-terminal domain-containing protein</fullName>
    </recommendedName>
</protein>
<feature type="domain" description="3-octaprenyl-4-hydroxybenzoate carboxy-lyase-like N-terminal" evidence="1">
    <location>
        <begin position="4"/>
        <end position="50"/>
    </location>
</feature>
<dbReference type="InterPro" id="IPR049383">
    <property type="entry name" value="UbiD-like_N"/>
</dbReference>